<dbReference type="AlphaFoldDB" id="A0A2I4BVE1"/>
<comment type="similarity">
    <text evidence="2 6">Belongs to the tetraspanin (TM4SF) family.</text>
</comment>
<evidence type="ECO:0000313" key="8">
    <source>
        <dbReference type="RefSeq" id="XP_013871689.1"/>
    </source>
</evidence>
<keyword evidence="7" id="KW-1185">Reference proteome</keyword>
<dbReference type="Gene3D" id="1.10.1450.10">
    <property type="entry name" value="Tetraspanin"/>
    <property type="match status" value="1"/>
</dbReference>
<dbReference type="OrthoDB" id="10033535at2759"/>
<protein>
    <recommendedName>
        <fullName evidence="6">Tetraspanin</fullName>
    </recommendedName>
</protein>
<dbReference type="InterPro" id="IPR018499">
    <property type="entry name" value="Tetraspanin/Peripherin"/>
</dbReference>
<dbReference type="InterPro" id="IPR000301">
    <property type="entry name" value="Tetraspanin_animals"/>
</dbReference>
<evidence type="ECO:0000313" key="7">
    <source>
        <dbReference type="Proteomes" id="UP000192220"/>
    </source>
</evidence>
<feature type="transmembrane region" description="Helical" evidence="6">
    <location>
        <begin position="205"/>
        <end position="230"/>
    </location>
</feature>
<dbReference type="KEGG" id="alim:106522966"/>
<evidence type="ECO:0000256" key="3">
    <source>
        <dbReference type="ARBA" id="ARBA00022692"/>
    </source>
</evidence>
<evidence type="ECO:0000256" key="2">
    <source>
        <dbReference type="ARBA" id="ARBA00006840"/>
    </source>
</evidence>
<feature type="transmembrane region" description="Helical" evidence="6">
    <location>
        <begin position="55"/>
        <end position="76"/>
    </location>
</feature>
<dbReference type="GO" id="GO:1900746">
    <property type="term" value="P:regulation of vascular endothelial growth factor signaling pathway"/>
    <property type="evidence" value="ECO:0007669"/>
    <property type="project" value="TreeGrafter"/>
</dbReference>
<dbReference type="GeneID" id="106522966"/>
<dbReference type="InParanoid" id="A0A2I4BVE1"/>
<dbReference type="PANTHER" id="PTHR19282:SF456">
    <property type="entry name" value="CD63 MOLECULE"/>
    <property type="match status" value="1"/>
</dbReference>
<comment type="subcellular location">
    <subcellularLocation>
        <location evidence="1 6">Membrane</location>
        <topology evidence="1 6">Multi-pass membrane protein</topology>
    </subcellularLocation>
</comment>
<keyword evidence="4 6" id="KW-1133">Transmembrane helix</keyword>
<dbReference type="Proteomes" id="UP000192220">
    <property type="component" value="Unplaced"/>
</dbReference>
<dbReference type="PROSITE" id="PS00421">
    <property type="entry name" value="TM4_1"/>
    <property type="match status" value="1"/>
</dbReference>
<dbReference type="PRINTS" id="PR00259">
    <property type="entry name" value="TMFOUR"/>
</dbReference>
<keyword evidence="5 6" id="KW-0472">Membrane</keyword>
<name>A0A2I4BVE1_AUSLI</name>
<dbReference type="STRING" id="52670.A0A2I4BVE1"/>
<dbReference type="RefSeq" id="XP_013871689.1">
    <property type="nucleotide sequence ID" value="XM_014016235.1"/>
</dbReference>
<dbReference type="CTD" id="967"/>
<dbReference type="SUPFAM" id="SSF48652">
    <property type="entry name" value="Tetraspanin"/>
    <property type="match status" value="1"/>
</dbReference>
<keyword evidence="3 6" id="KW-0812">Transmembrane</keyword>
<accession>A0A2I4BVE1</accession>
<dbReference type="PIRSF" id="PIRSF002419">
    <property type="entry name" value="Tetraspanin"/>
    <property type="match status" value="1"/>
</dbReference>
<evidence type="ECO:0000256" key="5">
    <source>
        <dbReference type="ARBA" id="ARBA00023136"/>
    </source>
</evidence>
<feature type="transmembrane region" description="Helical" evidence="6">
    <location>
        <begin position="83"/>
        <end position="107"/>
    </location>
</feature>
<sequence length="240" mass="26250">MAVEGGMKCVKYLLFFFNFIFWLCGFALIVVGVMVQVSLNKTLLIKDVSASAGPIVIISVGVLVFFIAFFGCCGAWKENQCMVVTFAVLLSLIIIAEIAAAILGYVFRNKISKVVQDSLTDMINKYGNSSKETQDAVDKLQETWKCCGVNSSSDWKNFSPDGGTVPDSCCLNVTKNCGKGTMTDASKVYQKGCHDVLETFIRNNIQWVIIAAVVIAVLQVLGVVFACLLVKSIRSEYEVM</sequence>
<organism evidence="7 8">
    <name type="scientific">Austrofundulus limnaeus</name>
    <name type="common">Annual killifish</name>
    <dbReference type="NCBI Taxonomy" id="52670"/>
    <lineage>
        <taxon>Eukaryota</taxon>
        <taxon>Metazoa</taxon>
        <taxon>Chordata</taxon>
        <taxon>Craniata</taxon>
        <taxon>Vertebrata</taxon>
        <taxon>Euteleostomi</taxon>
        <taxon>Actinopterygii</taxon>
        <taxon>Neopterygii</taxon>
        <taxon>Teleostei</taxon>
        <taxon>Neoteleostei</taxon>
        <taxon>Acanthomorphata</taxon>
        <taxon>Ovalentaria</taxon>
        <taxon>Atherinomorphae</taxon>
        <taxon>Cyprinodontiformes</taxon>
        <taxon>Rivulidae</taxon>
        <taxon>Austrofundulus</taxon>
    </lineage>
</organism>
<dbReference type="PANTHER" id="PTHR19282">
    <property type="entry name" value="TETRASPANIN"/>
    <property type="match status" value="1"/>
</dbReference>
<dbReference type="InterPro" id="IPR018503">
    <property type="entry name" value="Tetraspanin_CS"/>
</dbReference>
<dbReference type="InterPro" id="IPR008952">
    <property type="entry name" value="Tetraspanin_EC2_sf"/>
</dbReference>
<gene>
    <name evidence="8" type="primary">cd63</name>
</gene>
<dbReference type="GO" id="GO:0005886">
    <property type="term" value="C:plasma membrane"/>
    <property type="evidence" value="ECO:0007669"/>
    <property type="project" value="TreeGrafter"/>
</dbReference>
<evidence type="ECO:0000256" key="4">
    <source>
        <dbReference type="ARBA" id="ARBA00022989"/>
    </source>
</evidence>
<dbReference type="Pfam" id="PF00335">
    <property type="entry name" value="Tetraspanin"/>
    <property type="match status" value="1"/>
</dbReference>
<evidence type="ECO:0000256" key="6">
    <source>
        <dbReference type="RuleBase" id="RU361218"/>
    </source>
</evidence>
<feature type="transmembrane region" description="Helical" evidence="6">
    <location>
        <begin position="12"/>
        <end position="35"/>
    </location>
</feature>
<evidence type="ECO:0000256" key="1">
    <source>
        <dbReference type="ARBA" id="ARBA00004141"/>
    </source>
</evidence>
<proteinExistence type="inferred from homology"/>
<dbReference type="FunCoup" id="A0A2I4BVE1">
    <property type="interactions" value="216"/>
</dbReference>
<reference evidence="8" key="1">
    <citation type="submission" date="2025-08" db="UniProtKB">
        <authorList>
            <consortium name="RefSeq"/>
        </authorList>
    </citation>
    <scope>IDENTIFICATION</scope>
</reference>